<sequence>HLAVPEARESRQAGEASPRNRTVIATHTPAGGQLAFICTRFSCQ</sequence>
<organism evidence="2">
    <name type="scientific">marine sediment metagenome</name>
    <dbReference type="NCBI Taxonomy" id="412755"/>
    <lineage>
        <taxon>unclassified sequences</taxon>
        <taxon>metagenomes</taxon>
        <taxon>ecological metagenomes</taxon>
    </lineage>
</organism>
<evidence type="ECO:0000313" key="2">
    <source>
        <dbReference type="EMBL" id="KKM14577.1"/>
    </source>
</evidence>
<protein>
    <submittedName>
        <fullName evidence="2">Uncharacterized protein</fullName>
    </submittedName>
</protein>
<feature type="region of interest" description="Disordered" evidence="1">
    <location>
        <begin position="1"/>
        <end position="26"/>
    </location>
</feature>
<reference evidence="2" key="1">
    <citation type="journal article" date="2015" name="Nature">
        <title>Complex archaea that bridge the gap between prokaryotes and eukaryotes.</title>
        <authorList>
            <person name="Spang A."/>
            <person name="Saw J.H."/>
            <person name="Jorgensen S.L."/>
            <person name="Zaremba-Niedzwiedzka K."/>
            <person name="Martijn J."/>
            <person name="Lind A.E."/>
            <person name="van Eijk R."/>
            <person name="Schleper C."/>
            <person name="Guy L."/>
            <person name="Ettema T.J."/>
        </authorList>
    </citation>
    <scope>NUCLEOTIDE SEQUENCE</scope>
</reference>
<proteinExistence type="predicted"/>
<feature type="non-terminal residue" evidence="2">
    <location>
        <position position="1"/>
    </location>
</feature>
<accession>A0A0F9HHG8</accession>
<evidence type="ECO:0000256" key="1">
    <source>
        <dbReference type="SAM" id="MobiDB-lite"/>
    </source>
</evidence>
<dbReference type="AlphaFoldDB" id="A0A0F9HHG8"/>
<dbReference type="EMBL" id="LAZR01015115">
    <property type="protein sequence ID" value="KKM14577.1"/>
    <property type="molecule type" value="Genomic_DNA"/>
</dbReference>
<feature type="compositionally biased region" description="Basic and acidic residues" evidence="1">
    <location>
        <begin position="1"/>
        <end position="12"/>
    </location>
</feature>
<comment type="caution">
    <text evidence="2">The sequence shown here is derived from an EMBL/GenBank/DDBJ whole genome shotgun (WGS) entry which is preliminary data.</text>
</comment>
<name>A0A0F9HHG8_9ZZZZ</name>
<gene>
    <name evidence="2" type="ORF">LCGC14_1704700</name>
</gene>